<evidence type="ECO:0000259" key="1">
    <source>
        <dbReference type="Pfam" id="PF00884"/>
    </source>
</evidence>
<dbReference type="EMBL" id="LAZR01004228">
    <property type="protein sequence ID" value="KKN10622.1"/>
    <property type="molecule type" value="Genomic_DNA"/>
</dbReference>
<dbReference type="PANTHER" id="PTHR46615:SF1">
    <property type="entry name" value="ARYLSULFATASE K"/>
    <property type="match status" value="1"/>
</dbReference>
<protein>
    <recommendedName>
        <fullName evidence="1">Sulfatase N-terminal domain-containing protein</fullName>
    </recommendedName>
</protein>
<dbReference type="InterPro" id="IPR017850">
    <property type="entry name" value="Alkaline_phosphatase_core_sf"/>
</dbReference>
<dbReference type="PANTHER" id="PTHR46615">
    <property type="entry name" value="ARYLSULFATASE K"/>
    <property type="match status" value="1"/>
</dbReference>
<dbReference type="GO" id="GO:0015024">
    <property type="term" value="F:glucuronate-2-sulfatase activity"/>
    <property type="evidence" value="ECO:0007669"/>
    <property type="project" value="TreeGrafter"/>
</dbReference>
<dbReference type="Gene3D" id="3.40.720.10">
    <property type="entry name" value="Alkaline Phosphatase, subunit A"/>
    <property type="match status" value="1"/>
</dbReference>
<reference evidence="2" key="1">
    <citation type="journal article" date="2015" name="Nature">
        <title>Complex archaea that bridge the gap between prokaryotes and eukaryotes.</title>
        <authorList>
            <person name="Spang A."/>
            <person name="Saw J.H."/>
            <person name="Jorgensen S.L."/>
            <person name="Zaremba-Niedzwiedzka K."/>
            <person name="Martijn J."/>
            <person name="Lind A.E."/>
            <person name="van Eijk R."/>
            <person name="Schleper C."/>
            <person name="Guy L."/>
            <person name="Ettema T.J."/>
        </authorList>
    </citation>
    <scope>NUCLEOTIDE SEQUENCE</scope>
</reference>
<feature type="domain" description="Sulfatase N-terminal" evidence="1">
    <location>
        <begin position="1"/>
        <end position="162"/>
    </location>
</feature>
<dbReference type="AlphaFoldDB" id="A0A0F9NF60"/>
<organism evidence="2">
    <name type="scientific">marine sediment metagenome</name>
    <dbReference type="NCBI Taxonomy" id="412755"/>
    <lineage>
        <taxon>unclassified sequences</taxon>
        <taxon>metagenomes</taxon>
        <taxon>ecological metagenomes</taxon>
    </lineage>
</organism>
<dbReference type="InterPro" id="IPR000917">
    <property type="entry name" value="Sulfatase_N"/>
</dbReference>
<accession>A0A0F9NF60</accession>
<gene>
    <name evidence="2" type="ORF">LCGC14_1034720</name>
</gene>
<dbReference type="InterPro" id="IPR051849">
    <property type="entry name" value="GAG-degrading_sulfatase"/>
</dbReference>
<dbReference type="SUPFAM" id="SSF53649">
    <property type="entry name" value="Alkaline phosphatase-like"/>
    <property type="match status" value="1"/>
</dbReference>
<proteinExistence type="predicted"/>
<dbReference type="Pfam" id="PF00884">
    <property type="entry name" value="Sulfatase"/>
    <property type="match status" value="1"/>
</dbReference>
<name>A0A0F9NF60_9ZZZZ</name>
<evidence type="ECO:0000313" key="2">
    <source>
        <dbReference type="EMBL" id="KKN10622.1"/>
    </source>
</evidence>
<dbReference type="GO" id="GO:0004065">
    <property type="term" value="F:arylsulfatase activity"/>
    <property type="evidence" value="ECO:0007669"/>
    <property type="project" value="TreeGrafter"/>
</dbReference>
<comment type="caution">
    <text evidence="2">The sequence shown here is derived from an EMBL/GenBank/DDBJ whole genome shotgun (WGS) entry which is preliminary data.</text>
</comment>
<sequence length="272" mass="31544">MYLAFNATHDPRQAPQRFLDMYPLDSIKVPENFLPEYPFKDDIGNNPALRDEALAPFPRTEYAVKVHRREYYALLSHMDEQIGIILNALEASGKMDNTYIFFSADHGLSVGHHGLIGKQSLFDHSVRVPMMVLGPNIPKGQRLEQEVYVQDIMATSLELAHIDKPDYVQFHSFLDIAQGERQKSHYPEIYGAYTNTQRMIRKDGFKLLVYPNIDKVLLFDMNDDPNEMEDLADIPEYRDKVKILFKNLIELQKTMNDTLDLQSIYYKTFSES</sequence>